<dbReference type="InterPro" id="IPR018378">
    <property type="entry name" value="C-type_lectin_CS"/>
</dbReference>
<keyword evidence="2" id="KW-1015">Disulfide bond</keyword>
<dbReference type="PROSITE" id="PS50041">
    <property type="entry name" value="C_TYPE_LECTIN_2"/>
    <property type="match status" value="1"/>
</dbReference>
<dbReference type="OMA" id="VNTINDQ"/>
<dbReference type="FunCoup" id="A0A672HXA8">
    <property type="interactions" value="293"/>
</dbReference>
<evidence type="ECO:0000313" key="5">
    <source>
        <dbReference type="Proteomes" id="UP000472267"/>
    </source>
</evidence>
<dbReference type="Gene3D" id="3.10.100.10">
    <property type="entry name" value="Mannose-Binding Protein A, subunit A"/>
    <property type="match status" value="1"/>
</dbReference>
<dbReference type="InterPro" id="IPR033989">
    <property type="entry name" value="CD209-like_CTLD"/>
</dbReference>
<dbReference type="SMART" id="SM00034">
    <property type="entry name" value="CLECT"/>
    <property type="match status" value="1"/>
</dbReference>
<protein>
    <recommendedName>
        <fullName evidence="3">C-type lectin domain-containing protein</fullName>
    </recommendedName>
</protein>
<dbReference type="PROSITE" id="PS00615">
    <property type="entry name" value="C_TYPE_LECTIN_1"/>
    <property type="match status" value="1"/>
</dbReference>
<reference evidence="4" key="1">
    <citation type="submission" date="2019-06" db="EMBL/GenBank/DDBJ databases">
        <authorList>
            <consortium name="Wellcome Sanger Institute Data Sharing"/>
        </authorList>
    </citation>
    <scope>NUCLEOTIDE SEQUENCE [LARGE SCALE GENOMIC DNA]</scope>
</reference>
<accession>A0A672HXA8</accession>
<dbReference type="SUPFAM" id="SSF56436">
    <property type="entry name" value="C-type lectin-like"/>
    <property type="match status" value="1"/>
</dbReference>
<dbReference type="InParanoid" id="A0A672HXA8"/>
<dbReference type="PANTHER" id="PTHR22803">
    <property type="entry name" value="MANNOSE, PHOSPHOLIPASE, LECTIN RECEPTOR RELATED"/>
    <property type="match status" value="1"/>
</dbReference>
<feature type="domain" description="C-type lectin" evidence="3">
    <location>
        <begin position="23"/>
        <end position="135"/>
    </location>
</feature>
<dbReference type="Ensembl" id="ENSSFAT00005034670.1">
    <property type="protein sequence ID" value="ENSSFAP00005033500.1"/>
    <property type="gene ID" value="ENSSFAG00005016938.1"/>
</dbReference>
<dbReference type="Proteomes" id="UP000472267">
    <property type="component" value="Chromosome 6"/>
</dbReference>
<keyword evidence="5" id="KW-1185">Reference proteome</keyword>
<dbReference type="GO" id="GO:0030246">
    <property type="term" value="F:carbohydrate binding"/>
    <property type="evidence" value="ECO:0007669"/>
    <property type="project" value="UniProtKB-KW"/>
</dbReference>
<dbReference type="CDD" id="cd03590">
    <property type="entry name" value="CLECT_DC-SIGN_like"/>
    <property type="match status" value="1"/>
</dbReference>
<dbReference type="InterPro" id="IPR016187">
    <property type="entry name" value="CTDL_fold"/>
</dbReference>
<name>A0A672HXA8_SALFA</name>
<evidence type="ECO:0000256" key="2">
    <source>
        <dbReference type="ARBA" id="ARBA00023157"/>
    </source>
</evidence>
<proteinExistence type="predicted"/>
<evidence type="ECO:0000313" key="4">
    <source>
        <dbReference type="Ensembl" id="ENSSFAP00005033500.1"/>
    </source>
</evidence>
<keyword evidence="1" id="KW-0430">Lectin</keyword>
<evidence type="ECO:0000259" key="3">
    <source>
        <dbReference type="PROSITE" id="PS50041"/>
    </source>
</evidence>
<reference evidence="4" key="2">
    <citation type="submission" date="2025-08" db="UniProtKB">
        <authorList>
            <consortium name="Ensembl"/>
        </authorList>
    </citation>
    <scope>IDENTIFICATION</scope>
</reference>
<dbReference type="InterPro" id="IPR001304">
    <property type="entry name" value="C-type_lectin-like"/>
</dbReference>
<sequence>MICPFIVPNNDKVRLTHIGWVHFRSSFYYISFTKKTWQESRNDCLRRGADLMIIDSQEEQDFSRRFSKRMWIGLTDRAQEGRWQWVDGTPLQRSYWIRGEPNNKRNEDCAEIRLSDVANTWNDGPCDNQIHWICEKKVAP</sequence>
<evidence type="ECO:0000256" key="1">
    <source>
        <dbReference type="ARBA" id="ARBA00022734"/>
    </source>
</evidence>
<dbReference type="AlphaFoldDB" id="A0A672HXA8"/>
<organism evidence="4 5">
    <name type="scientific">Salarias fasciatus</name>
    <name type="common">Jewelled blenny</name>
    <name type="synonym">Blennius fasciatus</name>
    <dbReference type="NCBI Taxonomy" id="181472"/>
    <lineage>
        <taxon>Eukaryota</taxon>
        <taxon>Metazoa</taxon>
        <taxon>Chordata</taxon>
        <taxon>Craniata</taxon>
        <taxon>Vertebrata</taxon>
        <taxon>Euteleostomi</taxon>
        <taxon>Actinopterygii</taxon>
        <taxon>Neopterygii</taxon>
        <taxon>Teleostei</taxon>
        <taxon>Neoteleostei</taxon>
        <taxon>Acanthomorphata</taxon>
        <taxon>Ovalentaria</taxon>
        <taxon>Blenniimorphae</taxon>
        <taxon>Blenniiformes</taxon>
        <taxon>Blennioidei</taxon>
        <taxon>Blenniidae</taxon>
        <taxon>Salariinae</taxon>
        <taxon>Salarias</taxon>
    </lineage>
</organism>
<dbReference type="InterPro" id="IPR016186">
    <property type="entry name" value="C-type_lectin-like/link_sf"/>
</dbReference>
<dbReference type="InterPro" id="IPR050111">
    <property type="entry name" value="C-type_lectin/snaclec_domain"/>
</dbReference>
<dbReference type="Pfam" id="PF00059">
    <property type="entry name" value="Lectin_C"/>
    <property type="match status" value="1"/>
</dbReference>
<reference evidence="4" key="3">
    <citation type="submission" date="2025-09" db="UniProtKB">
        <authorList>
            <consortium name="Ensembl"/>
        </authorList>
    </citation>
    <scope>IDENTIFICATION</scope>
</reference>